<evidence type="ECO:0000313" key="3">
    <source>
        <dbReference type="Proteomes" id="UP000034562"/>
    </source>
</evidence>
<comment type="caution">
    <text evidence="2">The sequence shown here is derived from an EMBL/GenBank/DDBJ whole genome shotgun (WGS) entry which is preliminary data.</text>
</comment>
<protein>
    <submittedName>
        <fullName evidence="2">Retron-type reverse transcriptase</fullName>
    </submittedName>
</protein>
<dbReference type="PATRIC" id="fig|1618563.3.peg.257"/>
<dbReference type="InterPro" id="IPR000477">
    <property type="entry name" value="RT_dom"/>
</dbReference>
<dbReference type="PANTHER" id="PTHR34047">
    <property type="entry name" value="NUCLEAR INTRON MATURASE 1, MITOCHONDRIAL-RELATED"/>
    <property type="match status" value="1"/>
</dbReference>
<dbReference type="EMBL" id="LBZK01000012">
    <property type="protein sequence ID" value="KKR70964.1"/>
    <property type="molecule type" value="Genomic_DNA"/>
</dbReference>
<dbReference type="PANTHER" id="PTHR34047:SF8">
    <property type="entry name" value="PROTEIN YKFC"/>
    <property type="match status" value="1"/>
</dbReference>
<gene>
    <name evidence="2" type="ORF">UU12_C0012G0020</name>
</gene>
<organism evidence="2 3">
    <name type="scientific">Candidatus Woesebacteria bacterium GW2011_GWA2_40_7b</name>
    <dbReference type="NCBI Taxonomy" id="1618563"/>
    <lineage>
        <taxon>Bacteria</taxon>
        <taxon>Candidatus Woeseibacteriota</taxon>
    </lineage>
</organism>
<evidence type="ECO:0000313" key="2">
    <source>
        <dbReference type="EMBL" id="KKR70964.1"/>
    </source>
</evidence>
<feature type="domain" description="Reverse transcriptase" evidence="1">
    <location>
        <begin position="1"/>
        <end position="271"/>
    </location>
</feature>
<keyword evidence="2" id="KW-0695">RNA-directed DNA polymerase</keyword>
<reference evidence="2 3" key="1">
    <citation type="journal article" date="2015" name="Nature">
        <title>rRNA introns, odd ribosomes, and small enigmatic genomes across a large radiation of phyla.</title>
        <authorList>
            <person name="Brown C.T."/>
            <person name="Hug L.A."/>
            <person name="Thomas B.C."/>
            <person name="Sharon I."/>
            <person name="Castelle C.J."/>
            <person name="Singh A."/>
            <person name="Wilkins M.J."/>
            <person name="Williams K.H."/>
            <person name="Banfield J.F."/>
        </authorList>
    </citation>
    <scope>NUCLEOTIDE SEQUENCE [LARGE SCALE GENOMIC DNA]</scope>
</reference>
<dbReference type="Proteomes" id="UP000034562">
    <property type="component" value="Unassembled WGS sequence"/>
</dbReference>
<accession>A0A0G0T1P1</accession>
<dbReference type="Pfam" id="PF00078">
    <property type="entry name" value="RVT_1"/>
    <property type="match status" value="1"/>
</dbReference>
<evidence type="ECO:0000259" key="1">
    <source>
        <dbReference type="PROSITE" id="PS50878"/>
    </source>
</evidence>
<keyword evidence="2" id="KW-0808">Transferase</keyword>
<dbReference type="GO" id="GO:0003964">
    <property type="term" value="F:RNA-directed DNA polymerase activity"/>
    <property type="evidence" value="ECO:0007669"/>
    <property type="project" value="UniProtKB-KW"/>
</dbReference>
<keyword evidence="2" id="KW-0548">Nucleotidyltransferase</keyword>
<dbReference type="CDD" id="cd01651">
    <property type="entry name" value="RT_G2_intron"/>
    <property type="match status" value="1"/>
</dbReference>
<dbReference type="SUPFAM" id="SSF56672">
    <property type="entry name" value="DNA/RNA polymerases"/>
    <property type="match status" value="1"/>
</dbReference>
<dbReference type="InterPro" id="IPR043502">
    <property type="entry name" value="DNA/RNA_pol_sf"/>
</dbReference>
<proteinExistence type="predicted"/>
<dbReference type="InterPro" id="IPR051083">
    <property type="entry name" value="GrpII_Intron_Splice-Mob/Def"/>
</dbReference>
<sequence length="337" mass="39349">MKIYTNVFEKIVSPENLFNSWTNFKHDKRKRPDVQEFEISLEQNIFELHRELKAGIYRHGLYKPFYIHDPKQRLIHKATVRDRVVHHAIYSVLNLIFEPTFIANSFSCRIGKGTHKGVEALKKILRKASRNNTGNCFALKCDIKKFFDSIDHPILLDVLAKRIKDERAMSLLTEIVGSFSSGLPIGNLTSQLFANIYLSGFDQFMKQELRVKYYVRYTDDFVVVSRDRDYLEHLLKPVSKFLNDKLRLSLHPQKVLLRKYGQGIDFLGYVVLPNHIVLRTKTKRRIFRKLQKHLADYKEGTLSEEILNQSTASYLGVLSHSNSFKLSNRLNNLMISK</sequence>
<dbReference type="AlphaFoldDB" id="A0A0G0T1P1"/>
<name>A0A0G0T1P1_9BACT</name>
<dbReference type="PROSITE" id="PS50878">
    <property type="entry name" value="RT_POL"/>
    <property type="match status" value="1"/>
</dbReference>